<accession>A0AA39QQZ0</accession>
<comment type="caution">
    <text evidence="1">The sequence shown here is derived from an EMBL/GenBank/DDBJ whole genome shotgun (WGS) entry which is preliminary data.</text>
</comment>
<proteinExistence type="predicted"/>
<evidence type="ECO:0000313" key="2">
    <source>
        <dbReference type="Proteomes" id="UP001175228"/>
    </source>
</evidence>
<dbReference type="Proteomes" id="UP001175228">
    <property type="component" value="Unassembled WGS sequence"/>
</dbReference>
<protein>
    <submittedName>
        <fullName evidence="1">Uncharacterized protein</fullName>
    </submittedName>
</protein>
<gene>
    <name evidence="1" type="ORF">EDD18DRAFT_1325904</name>
</gene>
<keyword evidence="2" id="KW-1185">Reference proteome</keyword>
<name>A0AA39QQZ0_9AGAR</name>
<reference evidence="1" key="1">
    <citation type="submission" date="2023-06" db="EMBL/GenBank/DDBJ databases">
        <authorList>
            <consortium name="Lawrence Berkeley National Laboratory"/>
            <person name="Ahrendt S."/>
            <person name="Sahu N."/>
            <person name="Indic B."/>
            <person name="Wong-Bajracharya J."/>
            <person name="Merenyi Z."/>
            <person name="Ke H.-M."/>
            <person name="Monk M."/>
            <person name="Kocsube S."/>
            <person name="Drula E."/>
            <person name="Lipzen A."/>
            <person name="Balint B."/>
            <person name="Henrissat B."/>
            <person name="Andreopoulos B."/>
            <person name="Martin F.M."/>
            <person name="Harder C.B."/>
            <person name="Rigling D."/>
            <person name="Ford K.L."/>
            <person name="Foster G.D."/>
            <person name="Pangilinan J."/>
            <person name="Papanicolaou A."/>
            <person name="Barry K."/>
            <person name="LaButti K."/>
            <person name="Viragh M."/>
            <person name="Koriabine M."/>
            <person name="Yan M."/>
            <person name="Riley R."/>
            <person name="Champramary S."/>
            <person name="Plett K.L."/>
            <person name="Tsai I.J."/>
            <person name="Slot J."/>
            <person name="Sipos G."/>
            <person name="Plett J."/>
            <person name="Nagy L.G."/>
            <person name="Grigoriev I.V."/>
        </authorList>
    </citation>
    <scope>NUCLEOTIDE SEQUENCE</scope>
    <source>
        <strain evidence="1">HWK02</strain>
    </source>
</reference>
<sequence>MHAVVKKELEGKEWNIVKLYKEKVVHPDKAEVEEHFAIIDAPLGWWFIGIRWLLIDEVYACGVLYIVHVHGEQQERYTSEWTRSAVGSHSQRKERLGICLAKGYERSSPLCYIRTSSRNPDDRFGHQRRTAANTVSTYFSAPVVIPSCTNTPFSQTVFAAKPFDQSGRDIALLGGAGGREESADVKQIIDECAVPFQYAEPVHTNILIGLVLECASLSGGDSACSGVDFSAVAVLLVDVL</sequence>
<organism evidence="1 2">
    <name type="scientific">Armillaria luteobubalina</name>
    <dbReference type="NCBI Taxonomy" id="153913"/>
    <lineage>
        <taxon>Eukaryota</taxon>
        <taxon>Fungi</taxon>
        <taxon>Dikarya</taxon>
        <taxon>Basidiomycota</taxon>
        <taxon>Agaricomycotina</taxon>
        <taxon>Agaricomycetes</taxon>
        <taxon>Agaricomycetidae</taxon>
        <taxon>Agaricales</taxon>
        <taxon>Marasmiineae</taxon>
        <taxon>Physalacriaceae</taxon>
        <taxon>Armillaria</taxon>
    </lineage>
</organism>
<dbReference type="AlphaFoldDB" id="A0AA39QQZ0"/>
<dbReference type="EMBL" id="JAUEPU010000001">
    <property type="protein sequence ID" value="KAK0506806.1"/>
    <property type="molecule type" value="Genomic_DNA"/>
</dbReference>
<evidence type="ECO:0000313" key="1">
    <source>
        <dbReference type="EMBL" id="KAK0506806.1"/>
    </source>
</evidence>